<dbReference type="AlphaFoldDB" id="A0A6N6JGR5"/>
<dbReference type="Pfam" id="PF12787">
    <property type="entry name" value="EcsC"/>
    <property type="match status" value="1"/>
</dbReference>
<protein>
    <recommendedName>
        <fullName evidence="3">EcsC family protein</fullName>
    </recommendedName>
</protein>
<dbReference type="PANTHER" id="PTHR41260:SF1">
    <property type="entry name" value="PROTEIN ECSC"/>
    <property type="match status" value="1"/>
</dbReference>
<name>A0A6N6JGR5_9RHOB</name>
<reference evidence="1 2" key="1">
    <citation type="submission" date="2019-12" db="EMBL/GenBank/DDBJ databases">
        <title>Litoreibacter badius sp. nov., a novel bacteriochlorophyll a-containing bacterium in the genus Litoreibacter.</title>
        <authorList>
            <person name="Kanamuro M."/>
            <person name="Takabe Y."/>
            <person name="Mori K."/>
            <person name="Takaichi S."/>
            <person name="Hanada S."/>
        </authorList>
    </citation>
    <scope>NUCLEOTIDE SEQUENCE [LARGE SCALE GENOMIC DNA]</scope>
    <source>
        <strain evidence="1 2">K6</strain>
    </source>
</reference>
<evidence type="ECO:0000313" key="1">
    <source>
        <dbReference type="EMBL" id="GFE65314.1"/>
    </source>
</evidence>
<dbReference type="InterPro" id="IPR024787">
    <property type="entry name" value="EcsC"/>
</dbReference>
<evidence type="ECO:0000313" key="2">
    <source>
        <dbReference type="Proteomes" id="UP000436822"/>
    </source>
</evidence>
<gene>
    <name evidence="1" type="ORF">KIN_23880</name>
</gene>
<organism evidence="1 2">
    <name type="scientific">Litoreibacter roseus</name>
    <dbReference type="NCBI Taxonomy" id="2601869"/>
    <lineage>
        <taxon>Bacteria</taxon>
        <taxon>Pseudomonadati</taxon>
        <taxon>Pseudomonadota</taxon>
        <taxon>Alphaproteobacteria</taxon>
        <taxon>Rhodobacterales</taxon>
        <taxon>Roseobacteraceae</taxon>
        <taxon>Litoreibacter</taxon>
    </lineage>
</organism>
<accession>A0A6N6JGR5</accession>
<keyword evidence="2" id="KW-1185">Reference proteome</keyword>
<dbReference type="Proteomes" id="UP000436822">
    <property type="component" value="Unassembled WGS sequence"/>
</dbReference>
<sequence length="221" mass="23306">MRALGLLGGQTDGILDRLPKSARAALDRATLSALELSFDTAARTRGRLPDTGTWQTRAMTVGTGAVGGFGGLGTALAEVPVTTTVILRGIQGIAQQHGFDPSHADTRLDCLEVFGAAGPLSEDDDTDLSFLTLRMTVTGATMQALLSKVAPRLALVLGQKLASQTVPILGAVTGAAINYTYSSYYQEMAHVSFGLRALAEETGQDRAGLVEEFRAEVLRLR</sequence>
<comment type="caution">
    <text evidence="1">The sequence shown here is derived from an EMBL/GenBank/DDBJ whole genome shotgun (WGS) entry which is preliminary data.</text>
</comment>
<dbReference type="EMBL" id="BLJE01000002">
    <property type="protein sequence ID" value="GFE65314.1"/>
    <property type="molecule type" value="Genomic_DNA"/>
</dbReference>
<dbReference type="PANTHER" id="PTHR41260">
    <property type="entry name" value="PROTEIN ECSC"/>
    <property type="match status" value="1"/>
</dbReference>
<proteinExistence type="predicted"/>
<evidence type="ECO:0008006" key="3">
    <source>
        <dbReference type="Google" id="ProtNLM"/>
    </source>
</evidence>